<organism evidence="2 3">
    <name type="scientific">Nocardia thailandica</name>
    <dbReference type="NCBI Taxonomy" id="257275"/>
    <lineage>
        <taxon>Bacteria</taxon>
        <taxon>Bacillati</taxon>
        <taxon>Actinomycetota</taxon>
        <taxon>Actinomycetes</taxon>
        <taxon>Mycobacteriales</taxon>
        <taxon>Nocardiaceae</taxon>
        <taxon>Nocardia</taxon>
    </lineage>
</organism>
<dbReference type="Pfam" id="PF00561">
    <property type="entry name" value="Abhydrolase_1"/>
    <property type="match status" value="1"/>
</dbReference>
<dbReference type="Proteomes" id="UP001601444">
    <property type="component" value="Unassembled WGS sequence"/>
</dbReference>
<dbReference type="InterPro" id="IPR000073">
    <property type="entry name" value="AB_hydrolase_1"/>
</dbReference>
<dbReference type="PRINTS" id="PR00111">
    <property type="entry name" value="ABHYDROLASE"/>
</dbReference>
<feature type="domain" description="AB hydrolase-1" evidence="1">
    <location>
        <begin position="22"/>
        <end position="136"/>
    </location>
</feature>
<protein>
    <submittedName>
        <fullName evidence="2">Haloalkane dehalogenase</fullName>
        <ecNumber evidence="2">3.8.1.5</ecNumber>
    </submittedName>
</protein>
<evidence type="ECO:0000259" key="1">
    <source>
        <dbReference type="Pfam" id="PF00561"/>
    </source>
</evidence>
<comment type="caution">
    <text evidence="2">The sequence shown here is derived from an EMBL/GenBank/DDBJ whole genome shotgun (WGS) entry which is preliminary data.</text>
</comment>
<dbReference type="Gene3D" id="3.40.50.1820">
    <property type="entry name" value="alpha/beta hydrolase"/>
    <property type="match status" value="1"/>
</dbReference>
<dbReference type="NCBIfam" id="NF002938">
    <property type="entry name" value="PRK03592.1"/>
    <property type="match status" value="1"/>
</dbReference>
<keyword evidence="2" id="KW-0378">Hydrolase</keyword>
<dbReference type="InterPro" id="IPR029058">
    <property type="entry name" value="AB_hydrolase_fold"/>
</dbReference>
<name>A0ABW6PWK7_9NOCA</name>
<dbReference type="SUPFAM" id="SSF53474">
    <property type="entry name" value="alpha/beta-Hydrolases"/>
    <property type="match status" value="1"/>
</dbReference>
<dbReference type="EMBL" id="JBIAMX010000022">
    <property type="protein sequence ID" value="MFF0546568.1"/>
    <property type="molecule type" value="Genomic_DNA"/>
</dbReference>
<dbReference type="PRINTS" id="PR00412">
    <property type="entry name" value="EPOXHYDRLASE"/>
</dbReference>
<dbReference type="GO" id="GO:0018786">
    <property type="term" value="F:haloalkane dehalogenase activity"/>
    <property type="evidence" value="ECO:0007669"/>
    <property type="project" value="UniProtKB-EC"/>
</dbReference>
<sequence>MHTVDVLDSFLAYHDAGAGTRPVVFLHGNPTSSHLWRDVLPHVTPHARCLAPDLVGMGASGKPDIAYRLDDHARYLDAWFDALGLDEVVLVGHDWGGALAMDFGARHPGRVAGIALVETFLRPLTYAELPERAARMFRLFRSPEGERAVLEENMFIEYNLPTLLPHLPEADLAVYRAPYPTPASRAPMLAWAREFPLEGGPADVVARIERYGAWMAGSAGVPKLLMTVEPAIGLGGAAVIDWAARTFADLEVEPVGTGSHHAPEDRPEAIGRTVARWLRGHALAAPVARRTAP</sequence>
<proteinExistence type="predicted"/>
<accession>A0ABW6PWK7</accession>
<keyword evidence="3" id="KW-1185">Reference proteome</keyword>
<reference evidence="2 3" key="1">
    <citation type="submission" date="2024-10" db="EMBL/GenBank/DDBJ databases">
        <title>The Natural Products Discovery Center: Release of the First 8490 Sequenced Strains for Exploring Actinobacteria Biosynthetic Diversity.</title>
        <authorList>
            <person name="Kalkreuter E."/>
            <person name="Kautsar S.A."/>
            <person name="Yang D."/>
            <person name="Bader C.D."/>
            <person name="Teijaro C.N."/>
            <person name="Fluegel L."/>
            <person name="Davis C.M."/>
            <person name="Simpson J.R."/>
            <person name="Lauterbach L."/>
            <person name="Steele A.D."/>
            <person name="Gui C."/>
            <person name="Meng S."/>
            <person name="Li G."/>
            <person name="Viehrig K."/>
            <person name="Ye F."/>
            <person name="Su P."/>
            <person name="Kiefer A.F."/>
            <person name="Nichols A."/>
            <person name="Cepeda A.J."/>
            <person name="Yan W."/>
            <person name="Fan B."/>
            <person name="Jiang Y."/>
            <person name="Adhikari A."/>
            <person name="Zheng C.-J."/>
            <person name="Schuster L."/>
            <person name="Cowan T.M."/>
            <person name="Smanski M.J."/>
            <person name="Chevrette M.G."/>
            <person name="De Carvalho L.P.S."/>
            <person name="Shen B."/>
        </authorList>
    </citation>
    <scope>NUCLEOTIDE SEQUENCE [LARGE SCALE GENOMIC DNA]</scope>
    <source>
        <strain evidence="2 3">NPDC004045</strain>
    </source>
</reference>
<dbReference type="EC" id="3.8.1.5" evidence="2"/>
<dbReference type="InterPro" id="IPR050266">
    <property type="entry name" value="AB_hydrolase_sf"/>
</dbReference>
<dbReference type="InterPro" id="IPR000639">
    <property type="entry name" value="Epox_hydrolase-like"/>
</dbReference>
<evidence type="ECO:0000313" key="2">
    <source>
        <dbReference type="EMBL" id="MFF0546568.1"/>
    </source>
</evidence>
<dbReference type="PANTHER" id="PTHR43798:SF24">
    <property type="entry name" value="CIS-3-ALKYL-4-ALKYLOXETAN-2-ONE DECARBOXYLASE"/>
    <property type="match status" value="1"/>
</dbReference>
<evidence type="ECO:0000313" key="3">
    <source>
        <dbReference type="Proteomes" id="UP001601444"/>
    </source>
</evidence>
<dbReference type="PANTHER" id="PTHR43798">
    <property type="entry name" value="MONOACYLGLYCEROL LIPASE"/>
    <property type="match status" value="1"/>
</dbReference>
<dbReference type="RefSeq" id="WP_387702895.1">
    <property type="nucleotide sequence ID" value="NZ_JBIAMX010000022.1"/>
</dbReference>
<gene>
    <name evidence="2" type="ORF">ACFYTF_27395</name>
</gene>